<dbReference type="AlphaFoldDB" id="A0A4Z2GJR0"/>
<dbReference type="Proteomes" id="UP000314294">
    <property type="component" value="Unassembled WGS sequence"/>
</dbReference>
<protein>
    <submittedName>
        <fullName evidence="1">Uncharacterized protein</fullName>
    </submittedName>
</protein>
<evidence type="ECO:0000313" key="2">
    <source>
        <dbReference type="Proteomes" id="UP000314294"/>
    </source>
</evidence>
<evidence type="ECO:0000313" key="1">
    <source>
        <dbReference type="EMBL" id="TNN53798.1"/>
    </source>
</evidence>
<proteinExistence type="predicted"/>
<reference evidence="1 2" key="1">
    <citation type="submission" date="2019-03" db="EMBL/GenBank/DDBJ databases">
        <title>First draft genome of Liparis tanakae, snailfish: a comprehensive survey of snailfish specific genes.</title>
        <authorList>
            <person name="Kim W."/>
            <person name="Song I."/>
            <person name="Jeong J.-H."/>
            <person name="Kim D."/>
            <person name="Kim S."/>
            <person name="Ryu S."/>
            <person name="Song J.Y."/>
            <person name="Lee S.K."/>
        </authorList>
    </citation>
    <scope>NUCLEOTIDE SEQUENCE [LARGE SCALE GENOMIC DNA]</scope>
    <source>
        <tissue evidence="1">Muscle</tissue>
    </source>
</reference>
<accession>A0A4Z2GJR0</accession>
<sequence length="100" mass="11096">MAGHPVSSPPHHLCHISLGDLVPYAQRVMGMAALVVVYSMCISKNTYPESPVSPTLSGPICQLRRNDADPFPLRRKTRENIDRVAKPPALVPLKKWKVNK</sequence>
<gene>
    <name evidence="1" type="ORF">EYF80_036002</name>
</gene>
<keyword evidence="2" id="KW-1185">Reference proteome</keyword>
<dbReference type="EMBL" id="SRLO01000505">
    <property type="protein sequence ID" value="TNN53798.1"/>
    <property type="molecule type" value="Genomic_DNA"/>
</dbReference>
<comment type="caution">
    <text evidence="1">The sequence shown here is derived from an EMBL/GenBank/DDBJ whole genome shotgun (WGS) entry which is preliminary data.</text>
</comment>
<name>A0A4Z2GJR0_9TELE</name>
<organism evidence="1 2">
    <name type="scientific">Liparis tanakae</name>
    <name type="common">Tanaka's snailfish</name>
    <dbReference type="NCBI Taxonomy" id="230148"/>
    <lineage>
        <taxon>Eukaryota</taxon>
        <taxon>Metazoa</taxon>
        <taxon>Chordata</taxon>
        <taxon>Craniata</taxon>
        <taxon>Vertebrata</taxon>
        <taxon>Euteleostomi</taxon>
        <taxon>Actinopterygii</taxon>
        <taxon>Neopterygii</taxon>
        <taxon>Teleostei</taxon>
        <taxon>Neoteleostei</taxon>
        <taxon>Acanthomorphata</taxon>
        <taxon>Eupercaria</taxon>
        <taxon>Perciformes</taxon>
        <taxon>Cottioidei</taxon>
        <taxon>Cottales</taxon>
        <taxon>Liparidae</taxon>
        <taxon>Liparis</taxon>
    </lineage>
</organism>